<protein>
    <submittedName>
        <fullName evidence="2">Ovule protein</fullName>
    </submittedName>
</protein>
<sequence>LVVKWLRVVEEIAHVDYNSECCNNRTMQRYHVQSVVRQQYIGYCRSYPNYHHASNTLSKLPAVLTSYLPKQPCNLSDDRLQKHNTFSQSDNSVPLDHTN</sequence>
<accession>A0A0R3QCV8</accession>
<name>A0A0R3QCV8_9BILA</name>
<proteinExistence type="predicted"/>
<reference evidence="2" key="1">
    <citation type="submission" date="2017-02" db="UniProtKB">
        <authorList>
            <consortium name="WormBaseParasite"/>
        </authorList>
    </citation>
    <scope>IDENTIFICATION</scope>
</reference>
<feature type="region of interest" description="Disordered" evidence="1">
    <location>
        <begin position="78"/>
        <end position="99"/>
    </location>
</feature>
<evidence type="ECO:0000313" key="2">
    <source>
        <dbReference type="WBParaSite" id="BTMF_0000418801-mRNA-1"/>
    </source>
</evidence>
<organism evidence="2">
    <name type="scientific">Brugia timori</name>
    <dbReference type="NCBI Taxonomy" id="42155"/>
    <lineage>
        <taxon>Eukaryota</taxon>
        <taxon>Metazoa</taxon>
        <taxon>Ecdysozoa</taxon>
        <taxon>Nematoda</taxon>
        <taxon>Chromadorea</taxon>
        <taxon>Rhabditida</taxon>
        <taxon>Spirurina</taxon>
        <taxon>Spiruromorpha</taxon>
        <taxon>Filarioidea</taxon>
        <taxon>Onchocercidae</taxon>
        <taxon>Brugia</taxon>
    </lineage>
</organism>
<dbReference type="WBParaSite" id="BTMF_0000418801-mRNA-1">
    <property type="protein sequence ID" value="BTMF_0000418801-mRNA-1"/>
    <property type="gene ID" value="BTMF_0000418801"/>
</dbReference>
<dbReference type="AlphaFoldDB" id="A0A0R3QCV8"/>
<feature type="compositionally biased region" description="Polar residues" evidence="1">
    <location>
        <begin position="83"/>
        <end position="92"/>
    </location>
</feature>
<evidence type="ECO:0000256" key="1">
    <source>
        <dbReference type="SAM" id="MobiDB-lite"/>
    </source>
</evidence>